<evidence type="ECO:0000256" key="1">
    <source>
        <dbReference type="ARBA" id="ARBA00004651"/>
    </source>
</evidence>
<keyword evidence="5 6" id="KW-0472">Membrane</keyword>
<dbReference type="InterPro" id="IPR051125">
    <property type="entry name" value="ABC-4/HrtB_transporter"/>
</dbReference>
<feature type="domain" description="MacB-like periplasmic core" evidence="8">
    <location>
        <begin position="18"/>
        <end position="254"/>
    </location>
</feature>
<organism evidence="9 10">
    <name type="scientific">Marinobacterium alkalitolerans</name>
    <dbReference type="NCBI Taxonomy" id="1542925"/>
    <lineage>
        <taxon>Bacteria</taxon>
        <taxon>Pseudomonadati</taxon>
        <taxon>Pseudomonadota</taxon>
        <taxon>Gammaproteobacteria</taxon>
        <taxon>Oceanospirillales</taxon>
        <taxon>Oceanospirillaceae</taxon>
        <taxon>Marinobacterium</taxon>
    </lineage>
</organism>
<dbReference type="PANTHER" id="PTHR43738">
    <property type="entry name" value="ABC TRANSPORTER, MEMBRANE PROTEIN"/>
    <property type="match status" value="1"/>
</dbReference>
<evidence type="ECO:0000259" key="8">
    <source>
        <dbReference type="Pfam" id="PF12704"/>
    </source>
</evidence>
<dbReference type="InterPro" id="IPR003838">
    <property type="entry name" value="ABC3_permease_C"/>
</dbReference>
<dbReference type="Pfam" id="PF02687">
    <property type="entry name" value="FtsX"/>
    <property type="match status" value="1"/>
</dbReference>
<dbReference type="Pfam" id="PF12704">
    <property type="entry name" value="MacB_PCD"/>
    <property type="match status" value="1"/>
</dbReference>
<accession>A0ABS3ZBP3</accession>
<feature type="transmembrane region" description="Helical" evidence="6">
    <location>
        <begin position="291"/>
        <end position="312"/>
    </location>
</feature>
<feature type="transmembrane region" description="Helical" evidence="6">
    <location>
        <begin position="266"/>
        <end position="285"/>
    </location>
</feature>
<protein>
    <submittedName>
        <fullName evidence="9">ABC transporter permease</fullName>
    </submittedName>
</protein>
<evidence type="ECO:0000256" key="4">
    <source>
        <dbReference type="ARBA" id="ARBA00022989"/>
    </source>
</evidence>
<sequence>MLITLACKSLLNRRYSALLTLMAIALSTALLLGVQQIREQGKAAFFNSVSGTDLIVGAPSGPVQLLLYSVFHMGQATQNLPWSRYQSIAEDPRVDWTIPLSLGDSHRGYTVVGTTNDLFVHFMYGQQQSLAFSRGGPFKDRFDVVVGHEVAKRLKYRLGDHLVIAHGGGNTSFKQHDNLPFTLSGVLAATGTPLDRAVLIPLEGLEAIHLGWRAGIPIPGLEVSAEQARQLNLTPREVTSVLVGLKSKLQTFRIQRELNTRADSPLMAVLPGMALQQLWQVIGVIEQSLLLVSSAALLIGMIGLLALLLVGLEQRRHEIAVLRCMGCPPIKIAALLLLESVLLTASGVLLGIAALQGLILALQGPLLDEFGLALTLSPLSSTQWLQAALILGMGALAGLVPALKAWRQARAQDLIRHN</sequence>
<feature type="transmembrane region" description="Helical" evidence="6">
    <location>
        <begin position="15"/>
        <end position="34"/>
    </location>
</feature>
<proteinExistence type="predicted"/>
<dbReference type="EMBL" id="JACVEW010000014">
    <property type="protein sequence ID" value="MBP0049131.1"/>
    <property type="molecule type" value="Genomic_DNA"/>
</dbReference>
<feature type="transmembrane region" description="Helical" evidence="6">
    <location>
        <begin position="333"/>
        <end position="364"/>
    </location>
</feature>
<comment type="subcellular location">
    <subcellularLocation>
        <location evidence="1">Cell membrane</location>
        <topology evidence="1">Multi-pass membrane protein</topology>
    </subcellularLocation>
</comment>
<keyword evidence="3 6" id="KW-0812">Transmembrane</keyword>
<dbReference type="PANTHER" id="PTHR43738:SF2">
    <property type="entry name" value="ABC TRANSPORTER PERMEASE"/>
    <property type="match status" value="1"/>
</dbReference>
<evidence type="ECO:0000313" key="9">
    <source>
        <dbReference type="EMBL" id="MBP0049131.1"/>
    </source>
</evidence>
<keyword evidence="4 6" id="KW-1133">Transmembrane helix</keyword>
<feature type="domain" description="ABC3 transporter permease C-terminal" evidence="7">
    <location>
        <begin position="291"/>
        <end position="406"/>
    </location>
</feature>
<evidence type="ECO:0000259" key="7">
    <source>
        <dbReference type="Pfam" id="PF02687"/>
    </source>
</evidence>
<evidence type="ECO:0000256" key="2">
    <source>
        <dbReference type="ARBA" id="ARBA00022475"/>
    </source>
</evidence>
<keyword evidence="10" id="KW-1185">Reference proteome</keyword>
<keyword evidence="2" id="KW-1003">Cell membrane</keyword>
<evidence type="ECO:0000256" key="6">
    <source>
        <dbReference type="SAM" id="Phobius"/>
    </source>
</evidence>
<feature type="transmembrane region" description="Helical" evidence="6">
    <location>
        <begin position="384"/>
        <end position="406"/>
    </location>
</feature>
<reference evidence="9 10" key="1">
    <citation type="submission" date="2020-09" db="EMBL/GenBank/DDBJ databases">
        <authorList>
            <person name="Tanuku N.R.S."/>
        </authorList>
    </citation>
    <scope>NUCLEOTIDE SEQUENCE [LARGE SCALE GENOMIC DNA]</scope>
    <source>
        <strain evidence="9 10">AK62</strain>
    </source>
</reference>
<gene>
    <name evidence="9" type="ORF">H9C73_10310</name>
</gene>
<evidence type="ECO:0000256" key="3">
    <source>
        <dbReference type="ARBA" id="ARBA00022692"/>
    </source>
</evidence>
<comment type="caution">
    <text evidence="9">The sequence shown here is derived from an EMBL/GenBank/DDBJ whole genome shotgun (WGS) entry which is preliminary data.</text>
</comment>
<evidence type="ECO:0000313" key="10">
    <source>
        <dbReference type="Proteomes" id="UP000810171"/>
    </source>
</evidence>
<dbReference type="InterPro" id="IPR025857">
    <property type="entry name" value="MacB_PCD"/>
</dbReference>
<evidence type="ECO:0000256" key="5">
    <source>
        <dbReference type="ARBA" id="ARBA00023136"/>
    </source>
</evidence>
<dbReference type="Proteomes" id="UP000810171">
    <property type="component" value="Unassembled WGS sequence"/>
</dbReference>
<dbReference type="RefSeq" id="WP_209287751.1">
    <property type="nucleotide sequence ID" value="NZ_JACVEW010000014.1"/>
</dbReference>
<name>A0ABS3ZBP3_9GAMM</name>